<organism evidence="1 2">
    <name type="scientific">Ficus carica</name>
    <name type="common">Common fig</name>
    <dbReference type="NCBI Taxonomy" id="3494"/>
    <lineage>
        <taxon>Eukaryota</taxon>
        <taxon>Viridiplantae</taxon>
        <taxon>Streptophyta</taxon>
        <taxon>Embryophyta</taxon>
        <taxon>Tracheophyta</taxon>
        <taxon>Spermatophyta</taxon>
        <taxon>Magnoliopsida</taxon>
        <taxon>eudicotyledons</taxon>
        <taxon>Gunneridae</taxon>
        <taxon>Pentapetalae</taxon>
        <taxon>rosids</taxon>
        <taxon>fabids</taxon>
        <taxon>Rosales</taxon>
        <taxon>Moraceae</taxon>
        <taxon>Ficeae</taxon>
        <taxon>Ficus</taxon>
    </lineage>
</organism>
<dbReference type="EMBL" id="BTGU01000501">
    <property type="protein sequence ID" value="GMN67807.1"/>
    <property type="molecule type" value="Genomic_DNA"/>
</dbReference>
<reference evidence="1" key="1">
    <citation type="submission" date="2023-07" db="EMBL/GenBank/DDBJ databases">
        <title>draft genome sequence of fig (Ficus carica).</title>
        <authorList>
            <person name="Takahashi T."/>
            <person name="Nishimura K."/>
        </authorList>
    </citation>
    <scope>NUCLEOTIDE SEQUENCE</scope>
</reference>
<sequence>MTDLRLPVQPVEEVACCCVLTWNSTVLDIADEVSNLRAISDARWGSMAGQAVKYGNDSRYAF</sequence>
<name>A0AA88JBR6_FICCA</name>
<protein>
    <submittedName>
        <fullName evidence="1">Uncharacterized protein</fullName>
    </submittedName>
</protein>
<accession>A0AA88JBR6</accession>
<comment type="caution">
    <text evidence="1">The sequence shown here is derived from an EMBL/GenBank/DDBJ whole genome shotgun (WGS) entry which is preliminary data.</text>
</comment>
<evidence type="ECO:0000313" key="1">
    <source>
        <dbReference type="EMBL" id="GMN67807.1"/>
    </source>
</evidence>
<dbReference type="AlphaFoldDB" id="A0AA88JBR6"/>
<keyword evidence="2" id="KW-1185">Reference proteome</keyword>
<evidence type="ECO:0000313" key="2">
    <source>
        <dbReference type="Proteomes" id="UP001187192"/>
    </source>
</evidence>
<proteinExistence type="predicted"/>
<dbReference type="Proteomes" id="UP001187192">
    <property type="component" value="Unassembled WGS sequence"/>
</dbReference>
<gene>
    <name evidence="1" type="ORF">TIFTF001_036866</name>
</gene>